<name>A0A6J3LWV2_9PEZI</name>
<keyword evidence="3" id="KW-0378">Hydrolase</keyword>
<dbReference type="GeneID" id="54366690"/>
<dbReference type="InterPro" id="IPR041526">
    <property type="entry name" value="DAPG_hydrolase"/>
</dbReference>
<keyword evidence="6" id="KW-1185">Reference proteome</keyword>
<evidence type="ECO:0000256" key="4">
    <source>
        <dbReference type="ARBA" id="ARBA00022833"/>
    </source>
</evidence>
<evidence type="ECO:0000256" key="2">
    <source>
        <dbReference type="ARBA" id="ARBA00022723"/>
    </source>
</evidence>
<organism evidence="7">
    <name type="scientific">Dissoconium aciculare CBS 342.82</name>
    <dbReference type="NCBI Taxonomy" id="1314786"/>
    <lineage>
        <taxon>Eukaryota</taxon>
        <taxon>Fungi</taxon>
        <taxon>Dikarya</taxon>
        <taxon>Ascomycota</taxon>
        <taxon>Pezizomycotina</taxon>
        <taxon>Dothideomycetes</taxon>
        <taxon>Dothideomycetidae</taxon>
        <taxon>Mycosphaerellales</taxon>
        <taxon>Dissoconiaceae</taxon>
        <taxon>Dissoconium</taxon>
    </lineage>
</organism>
<evidence type="ECO:0000256" key="1">
    <source>
        <dbReference type="ARBA" id="ARBA00001947"/>
    </source>
</evidence>
<dbReference type="Proteomes" id="UP000504637">
    <property type="component" value="Unplaced"/>
</dbReference>
<accession>A0A6J3LWV2</accession>
<dbReference type="GO" id="GO:0046872">
    <property type="term" value="F:metal ion binding"/>
    <property type="evidence" value="ECO:0007669"/>
    <property type="project" value="UniProtKB-KW"/>
</dbReference>
<reference evidence="7" key="2">
    <citation type="submission" date="2020-04" db="EMBL/GenBank/DDBJ databases">
        <authorList>
            <consortium name="NCBI Genome Project"/>
        </authorList>
    </citation>
    <scope>NUCLEOTIDE SEQUENCE</scope>
    <source>
        <strain evidence="7">CBS 342.82</strain>
    </source>
</reference>
<keyword evidence="4" id="KW-0862">Zinc</keyword>
<keyword evidence="2" id="KW-0479">Metal-binding</keyword>
<evidence type="ECO:0000313" key="6">
    <source>
        <dbReference type="Proteomes" id="UP000504637"/>
    </source>
</evidence>
<reference evidence="7" key="1">
    <citation type="submission" date="2020-01" db="EMBL/GenBank/DDBJ databases">
        <authorList>
            <consortium name="DOE Joint Genome Institute"/>
            <person name="Haridas S."/>
            <person name="Albert R."/>
            <person name="Binder M."/>
            <person name="Bloem J."/>
            <person name="Labutti K."/>
            <person name="Salamov A."/>
            <person name="Andreopoulos B."/>
            <person name="Baker S.E."/>
            <person name="Barry K."/>
            <person name="Bills G."/>
            <person name="Bluhm B.H."/>
            <person name="Cannon C."/>
            <person name="Castanera R."/>
            <person name="Culley D.E."/>
            <person name="Daum C."/>
            <person name="Ezra D."/>
            <person name="Gonzalez J.B."/>
            <person name="Henrissat B."/>
            <person name="Kuo A."/>
            <person name="Liang C."/>
            <person name="Lipzen A."/>
            <person name="Lutzoni F."/>
            <person name="Magnuson J."/>
            <person name="Mondo S."/>
            <person name="Nolan M."/>
            <person name="Ohm R."/>
            <person name="Pangilinan J."/>
            <person name="Park H.-J."/>
            <person name="Ramirez L."/>
            <person name="Alfaro M."/>
            <person name="Sun H."/>
            <person name="Tritt A."/>
            <person name="Yoshinaga Y."/>
            <person name="Zwiers L.-H."/>
            <person name="Turgeon B.G."/>
            <person name="Goodwin S.B."/>
            <person name="Spatafora J.W."/>
            <person name="Crous P.W."/>
            <person name="Grigoriev I.V."/>
        </authorList>
    </citation>
    <scope>NUCLEOTIDE SEQUENCE</scope>
    <source>
        <strain evidence="7">CBS 342.82</strain>
    </source>
</reference>
<evidence type="ECO:0000256" key="3">
    <source>
        <dbReference type="ARBA" id="ARBA00022801"/>
    </source>
</evidence>
<dbReference type="OrthoDB" id="3335931at2759"/>
<gene>
    <name evidence="7" type="ORF">K489DRAFT_74495</name>
</gene>
<protein>
    <recommendedName>
        <fullName evidence="5">DAPG hydrolase PhiG domain-containing protein</fullName>
    </recommendedName>
</protein>
<dbReference type="AlphaFoldDB" id="A0A6J3LWV2"/>
<dbReference type="Pfam" id="PF18089">
    <property type="entry name" value="DAPG_hydrolase"/>
    <property type="match status" value="1"/>
</dbReference>
<feature type="domain" description="DAPG hydrolase PhiG" evidence="5">
    <location>
        <begin position="71"/>
        <end position="150"/>
    </location>
</feature>
<dbReference type="GO" id="GO:0016787">
    <property type="term" value="F:hydrolase activity"/>
    <property type="evidence" value="ECO:0007669"/>
    <property type="project" value="UniProtKB-KW"/>
</dbReference>
<evidence type="ECO:0000313" key="7">
    <source>
        <dbReference type="RefSeq" id="XP_033456153.1"/>
    </source>
</evidence>
<sequence>MVRLKMIQQANKEDTHITIVIVSLYNQKYFPMPVRSTSIPMCSMRQTIHGSVICVCVRSIGIDGRPDVLGELQLGAFCHHLTPTPAGAVMRSRFWVGGEYVRRYGQKSAGFLIRRIASLIPCRDEDARALLVHCAEEMQHLGRVLPRWYAEYGGPQSA</sequence>
<comment type="cofactor">
    <cofactor evidence="1">
        <name>Zn(2+)</name>
        <dbReference type="ChEBI" id="CHEBI:29105"/>
    </cofactor>
</comment>
<proteinExistence type="predicted"/>
<dbReference type="RefSeq" id="XP_033456153.1">
    <property type="nucleotide sequence ID" value="XM_033608889.1"/>
</dbReference>
<evidence type="ECO:0000259" key="5">
    <source>
        <dbReference type="Pfam" id="PF18089"/>
    </source>
</evidence>
<reference evidence="7" key="3">
    <citation type="submission" date="2025-08" db="UniProtKB">
        <authorList>
            <consortium name="RefSeq"/>
        </authorList>
    </citation>
    <scope>IDENTIFICATION</scope>
    <source>
        <strain evidence="7">CBS 342.82</strain>
    </source>
</reference>